<gene>
    <name evidence="1" type="primary">gn00344</name>
    <name evidence="1" type="ORF">PR202_gn00344</name>
</gene>
<evidence type="ECO:0000313" key="1">
    <source>
        <dbReference type="EMBL" id="GJN41023.1"/>
    </source>
</evidence>
<reference evidence="1" key="2">
    <citation type="submission" date="2021-12" db="EMBL/GenBank/DDBJ databases">
        <title>Resequencing data analysis of finger millet.</title>
        <authorList>
            <person name="Hatakeyama M."/>
            <person name="Aluri S."/>
            <person name="Balachadran M.T."/>
            <person name="Sivarajan S.R."/>
            <person name="Poveda L."/>
            <person name="Shimizu-Inatsugi R."/>
            <person name="Schlapbach R."/>
            <person name="Sreeman S.M."/>
            <person name="Shimizu K.K."/>
        </authorList>
    </citation>
    <scope>NUCLEOTIDE SEQUENCE</scope>
</reference>
<dbReference type="Proteomes" id="UP001054889">
    <property type="component" value="Unassembled WGS sequence"/>
</dbReference>
<dbReference type="EMBL" id="BQKI01000199">
    <property type="protein sequence ID" value="GJN41023.1"/>
    <property type="molecule type" value="Genomic_DNA"/>
</dbReference>
<sequence>MYSIELFLTSVRCRQWGWCGRRWCSVPVPVLVALSCERSFWSVVVFGLAIESSGLFVACLLETRGEGHVGHTMENRRKTSATRSRPLCLLTMVCVRVQDAASML</sequence>
<reference evidence="1" key="1">
    <citation type="journal article" date="2018" name="DNA Res.">
        <title>Multiple hybrid de novo genome assembly of finger millet, an orphan allotetraploid crop.</title>
        <authorList>
            <person name="Hatakeyama M."/>
            <person name="Aluri S."/>
            <person name="Balachadran M.T."/>
            <person name="Sivarajan S.R."/>
            <person name="Patrignani A."/>
            <person name="Gruter S."/>
            <person name="Poveda L."/>
            <person name="Shimizu-Inatsugi R."/>
            <person name="Baeten J."/>
            <person name="Francoijs K.J."/>
            <person name="Nataraja K.N."/>
            <person name="Reddy Y.A.N."/>
            <person name="Phadnis S."/>
            <person name="Ravikumar R.L."/>
            <person name="Schlapbach R."/>
            <person name="Sreeman S.M."/>
            <person name="Shimizu K.K."/>
        </authorList>
    </citation>
    <scope>NUCLEOTIDE SEQUENCE</scope>
</reference>
<protein>
    <submittedName>
        <fullName evidence="1">Uncharacterized protein</fullName>
    </submittedName>
</protein>
<accession>A0AAV5FZA5</accession>
<name>A0AAV5FZA5_ELECO</name>
<evidence type="ECO:0000313" key="2">
    <source>
        <dbReference type="Proteomes" id="UP001054889"/>
    </source>
</evidence>
<dbReference type="AlphaFoldDB" id="A0AAV5FZA5"/>
<keyword evidence="2" id="KW-1185">Reference proteome</keyword>
<organism evidence="1 2">
    <name type="scientific">Eleusine coracana subsp. coracana</name>
    <dbReference type="NCBI Taxonomy" id="191504"/>
    <lineage>
        <taxon>Eukaryota</taxon>
        <taxon>Viridiplantae</taxon>
        <taxon>Streptophyta</taxon>
        <taxon>Embryophyta</taxon>
        <taxon>Tracheophyta</taxon>
        <taxon>Spermatophyta</taxon>
        <taxon>Magnoliopsida</taxon>
        <taxon>Liliopsida</taxon>
        <taxon>Poales</taxon>
        <taxon>Poaceae</taxon>
        <taxon>PACMAD clade</taxon>
        <taxon>Chloridoideae</taxon>
        <taxon>Cynodonteae</taxon>
        <taxon>Eleusininae</taxon>
        <taxon>Eleusine</taxon>
    </lineage>
</organism>
<proteinExistence type="predicted"/>
<comment type="caution">
    <text evidence="1">The sequence shown here is derived from an EMBL/GenBank/DDBJ whole genome shotgun (WGS) entry which is preliminary data.</text>
</comment>